<comment type="caution">
    <text evidence="7">The sequence shown here is derived from an EMBL/GenBank/DDBJ whole genome shotgun (WGS) entry which is preliminary data.</text>
</comment>
<protein>
    <recommendedName>
        <fullName evidence="6">Caveolin</fullName>
    </recommendedName>
</protein>
<evidence type="ECO:0000256" key="5">
    <source>
        <dbReference type="ARBA" id="ARBA00023136"/>
    </source>
</evidence>
<dbReference type="AlphaFoldDB" id="A0A0L7KWQ0"/>
<keyword evidence="3 6" id="KW-1003">Cell membrane</keyword>
<comment type="function">
    <text evidence="6">May act as a scaffolding protein within caveolar membranes. Interacts directly with G-protein alpha subunits and can functionally regulate their activity.</text>
</comment>
<evidence type="ECO:0000256" key="2">
    <source>
        <dbReference type="ARBA" id="ARBA00010988"/>
    </source>
</evidence>
<evidence type="ECO:0000256" key="3">
    <source>
        <dbReference type="ARBA" id="ARBA00022475"/>
    </source>
</evidence>
<evidence type="ECO:0000313" key="7">
    <source>
        <dbReference type="EMBL" id="KOB67663.1"/>
    </source>
</evidence>
<dbReference type="InterPro" id="IPR001612">
    <property type="entry name" value="Caveolin"/>
</dbReference>
<dbReference type="GO" id="GO:0005901">
    <property type="term" value="C:caveola"/>
    <property type="evidence" value="ECO:0007669"/>
    <property type="project" value="UniProtKB-SubCell"/>
</dbReference>
<comment type="subcellular location">
    <subcellularLocation>
        <location evidence="1 6">Cell membrane</location>
        <topology evidence="1 6">Peripheral membrane protein</topology>
    </subcellularLocation>
    <subcellularLocation>
        <location evidence="6">Golgi apparatus membrane</location>
        <topology evidence="6">Peripheral membrane protein</topology>
    </subcellularLocation>
    <subcellularLocation>
        <location evidence="6">Membrane</location>
        <location evidence="6">Caveola</location>
        <topology evidence="6">Peripheral membrane protein</topology>
    </subcellularLocation>
</comment>
<proteinExistence type="inferred from homology"/>
<dbReference type="Pfam" id="PF01146">
    <property type="entry name" value="Caveolin"/>
    <property type="match status" value="1"/>
</dbReference>
<organism evidence="7 8">
    <name type="scientific">Operophtera brumata</name>
    <name type="common">Winter moth</name>
    <name type="synonym">Phalaena brumata</name>
    <dbReference type="NCBI Taxonomy" id="104452"/>
    <lineage>
        <taxon>Eukaryota</taxon>
        <taxon>Metazoa</taxon>
        <taxon>Ecdysozoa</taxon>
        <taxon>Arthropoda</taxon>
        <taxon>Hexapoda</taxon>
        <taxon>Insecta</taxon>
        <taxon>Pterygota</taxon>
        <taxon>Neoptera</taxon>
        <taxon>Endopterygota</taxon>
        <taxon>Lepidoptera</taxon>
        <taxon>Glossata</taxon>
        <taxon>Ditrysia</taxon>
        <taxon>Geometroidea</taxon>
        <taxon>Geometridae</taxon>
        <taxon>Larentiinae</taxon>
        <taxon>Operophtera</taxon>
    </lineage>
</organism>
<keyword evidence="8" id="KW-1185">Reference proteome</keyword>
<dbReference type="EMBL" id="JTDY01004863">
    <property type="protein sequence ID" value="KOB67663.1"/>
    <property type="molecule type" value="Genomic_DNA"/>
</dbReference>
<dbReference type="PANTHER" id="PTHR10844">
    <property type="entry name" value="CAVEOLIN"/>
    <property type="match status" value="1"/>
</dbReference>
<evidence type="ECO:0000256" key="6">
    <source>
        <dbReference type="RuleBase" id="RU000680"/>
    </source>
</evidence>
<gene>
    <name evidence="7" type="ORF">OBRU01_19377</name>
</gene>
<dbReference type="GO" id="GO:0000139">
    <property type="term" value="C:Golgi membrane"/>
    <property type="evidence" value="ECO:0007669"/>
    <property type="project" value="UniProtKB-SubCell"/>
</dbReference>
<sequence>MRLLGLISEDSMSNEVQNAAKRAWIVWDDIIGEPEGARSPECAWRLSHHCFRHARNWCYTLLSVLLAPPCALLLGCGFACLAFEQIWCTAPCLRCVKIYCASLRTFVQSCMAAVIVPAAEAVGHVCRHVRVNVRRDAPEERDLLVI</sequence>
<evidence type="ECO:0000256" key="1">
    <source>
        <dbReference type="ARBA" id="ARBA00004202"/>
    </source>
</evidence>
<comment type="similarity">
    <text evidence="2 6">Belongs to the caveolin family.</text>
</comment>
<dbReference type="GO" id="GO:0070836">
    <property type="term" value="P:caveola assembly"/>
    <property type="evidence" value="ECO:0007669"/>
    <property type="project" value="InterPro"/>
</dbReference>
<name>A0A0L7KWQ0_OPEBR</name>
<keyword evidence="4 6" id="KW-0333">Golgi apparatus</keyword>
<dbReference type="PANTHER" id="PTHR10844:SF19">
    <property type="entry name" value="CAVEOLIN-2"/>
    <property type="match status" value="1"/>
</dbReference>
<keyword evidence="5 6" id="KW-0472">Membrane</keyword>
<evidence type="ECO:0000313" key="8">
    <source>
        <dbReference type="Proteomes" id="UP000037510"/>
    </source>
</evidence>
<accession>A0A0L7KWQ0</accession>
<dbReference type="STRING" id="104452.A0A0L7KWQ0"/>
<evidence type="ECO:0000256" key="4">
    <source>
        <dbReference type="ARBA" id="ARBA00023034"/>
    </source>
</evidence>
<dbReference type="GO" id="GO:0060090">
    <property type="term" value="F:molecular adaptor activity"/>
    <property type="evidence" value="ECO:0007669"/>
    <property type="project" value="TreeGrafter"/>
</dbReference>
<reference evidence="7 8" key="1">
    <citation type="journal article" date="2015" name="Genome Biol. Evol.">
        <title>The genome of winter moth (Operophtera brumata) provides a genomic perspective on sexual dimorphism and phenology.</title>
        <authorList>
            <person name="Derks M.F."/>
            <person name="Smit S."/>
            <person name="Salis L."/>
            <person name="Schijlen E."/>
            <person name="Bossers A."/>
            <person name="Mateman C."/>
            <person name="Pijl A.S."/>
            <person name="de Ridder D."/>
            <person name="Groenen M.A."/>
            <person name="Visser M.E."/>
            <person name="Megens H.J."/>
        </authorList>
    </citation>
    <scope>NUCLEOTIDE SEQUENCE [LARGE SCALE GENOMIC DNA]</scope>
    <source>
        <strain evidence="7">WM2013NL</strain>
        <tissue evidence="7">Head and thorax</tissue>
    </source>
</reference>
<dbReference type="Proteomes" id="UP000037510">
    <property type="component" value="Unassembled WGS sequence"/>
</dbReference>